<dbReference type="EMBL" id="KK112715">
    <property type="protein sequence ID" value="KFM58367.1"/>
    <property type="molecule type" value="Genomic_DNA"/>
</dbReference>
<evidence type="ECO:0000313" key="1">
    <source>
        <dbReference type="EMBL" id="KFM58367.1"/>
    </source>
</evidence>
<reference evidence="1 2" key="1">
    <citation type="submission" date="2013-11" db="EMBL/GenBank/DDBJ databases">
        <title>Genome sequencing of Stegodyphus mimosarum.</title>
        <authorList>
            <person name="Bechsgaard J."/>
        </authorList>
    </citation>
    <scope>NUCLEOTIDE SEQUENCE [LARGE SCALE GENOMIC DNA]</scope>
</reference>
<dbReference type="AlphaFoldDB" id="A0A087SZS8"/>
<feature type="non-terminal residue" evidence="1">
    <location>
        <position position="145"/>
    </location>
</feature>
<gene>
    <name evidence="1" type="ORF">X975_27177</name>
</gene>
<sequence>MMSSMQATVMASVEMINRNMMTMSVSSITMSISSMTKTAITMTMSVVDWDKFTVVEDKRLAYYDFAIKLYMCYNGNRRRQVLDYFDDVMHWLDNFYDFRFLVFVSAMPRINCNNYCQHKECRKGAKQSFHGDEKNSPSFRKILSL</sequence>
<protein>
    <submittedName>
        <fullName evidence="1">Uncharacterized protein</fullName>
    </submittedName>
</protein>
<name>A0A087SZS8_STEMI</name>
<accession>A0A087SZS8</accession>
<keyword evidence="2" id="KW-1185">Reference proteome</keyword>
<dbReference type="Proteomes" id="UP000054359">
    <property type="component" value="Unassembled WGS sequence"/>
</dbReference>
<organism evidence="1 2">
    <name type="scientific">Stegodyphus mimosarum</name>
    <name type="common">African social velvet spider</name>
    <dbReference type="NCBI Taxonomy" id="407821"/>
    <lineage>
        <taxon>Eukaryota</taxon>
        <taxon>Metazoa</taxon>
        <taxon>Ecdysozoa</taxon>
        <taxon>Arthropoda</taxon>
        <taxon>Chelicerata</taxon>
        <taxon>Arachnida</taxon>
        <taxon>Araneae</taxon>
        <taxon>Araneomorphae</taxon>
        <taxon>Entelegynae</taxon>
        <taxon>Eresoidea</taxon>
        <taxon>Eresidae</taxon>
        <taxon>Stegodyphus</taxon>
    </lineage>
</organism>
<evidence type="ECO:0000313" key="2">
    <source>
        <dbReference type="Proteomes" id="UP000054359"/>
    </source>
</evidence>
<proteinExistence type="predicted"/>